<evidence type="ECO:0000259" key="6">
    <source>
        <dbReference type="PROSITE" id="PS51192"/>
    </source>
</evidence>
<dbReference type="InterPro" id="IPR006474">
    <property type="entry name" value="Helicase_Cas3_CRISPR-ass_core"/>
</dbReference>
<keyword evidence="5" id="KW-0051">Antiviral defense</keyword>
<sequence>MPKRYNFGRLFFPAELTPIPSEVRFQPLGNHVGNVIRLVQLWKDDNLYAPGWRDRVLEAAKVHDMGKPQHFEIKSETDKNGKFEKYIYSFKGHRFSAKSKDFWAQTLAIGHHDFSVQYITRDAYELRKNQKYADLLTQDPLAYARELYILEMCDQIEAELACRVLDDEKQAESRAFMEFTVTPQDRTTYLLDPWPFSEPSVSLTFRYWSVNPQEIDAKKELQDCVEGKKNKQPSYLGKTLDNLIKEWWKNLDTAPKQAEPVTITIKPHPSNEQSKDWTAQEFYQQIANFSPNPMQSEVFEALYDPEQTKHPAILLQSPTGTGKMEAVLFPALASGHRLILPLPARSLLDDQKGRIEKYIKEFSENNPGREFALVIDTGSQMYRWVYKDGEELPTRTTNPRRHLYKGDIILTTLDKFLYRYFAFGDSQKSFIFPLRIHESIIDRKKTLICFDEAHSYDDVAFTNFHSLVRSLYEAGRSLVLMTATMPQELIESFDYLDVIDYRHTADQAHPRSLEWFKHIKCFEQIDEEQKNYEDFQNQFSDLVVQQWQQRKNGRILAVVQTVRDAAAIYTKLKEQINSNPNSSERFLFLYHGRIADRNRPEIYREIKERDESNKPYILVTTSAIEVGCDLNAEILVTQICPPENLIQRVGRCNRRGDVLDAKVLIVGDLIPDFANTLNEQAWQNYQTILEHLTRFDPEKIAAFIVRDRQVDDYRVIELFSTLHNYVYQADLVSQNNHEKGLIITRSWTPSATLVYDDGTHGDEIKEMPKISVPIDRLIQKNDNSYANTYAYEEFYDKQETRWKSRELGWGCAYQKNIVVKISKSHDGAGLFEGKPEYVYDSELGFIELPGVFIKIKSKDFEEKLLYEHTDSYPKKSSILTYNRSLENDN</sequence>
<dbReference type="Pfam" id="PF22590">
    <property type="entry name" value="Cas3-like_C_2"/>
    <property type="match status" value="1"/>
</dbReference>
<dbReference type="PANTHER" id="PTHR47963:SF9">
    <property type="entry name" value="CRISPR-ASSOCIATED ENDONUCLEASE_HELICASE CAS3"/>
    <property type="match status" value="1"/>
</dbReference>
<evidence type="ECO:0000256" key="5">
    <source>
        <dbReference type="ARBA" id="ARBA00023118"/>
    </source>
</evidence>
<evidence type="ECO:0000256" key="1">
    <source>
        <dbReference type="ARBA" id="ARBA00022741"/>
    </source>
</evidence>
<dbReference type="NCBIfam" id="TIGR01587">
    <property type="entry name" value="cas3_core"/>
    <property type="match status" value="1"/>
</dbReference>
<evidence type="ECO:0000256" key="4">
    <source>
        <dbReference type="ARBA" id="ARBA00022840"/>
    </source>
</evidence>
<organism evidence="8 9">
    <name type="scientific">Roseofilum acuticapitatum BLCC-M154</name>
    <dbReference type="NCBI Taxonomy" id="3022444"/>
    <lineage>
        <taxon>Bacteria</taxon>
        <taxon>Bacillati</taxon>
        <taxon>Cyanobacteriota</taxon>
        <taxon>Cyanophyceae</taxon>
        <taxon>Desertifilales</taxon>
        <taxon>Desertifilaceae</taxon>
        <taxon>Roseofilum</taxon>
        <taxon>Roseofilum acuticapitatum</taxon>
    </lineage>
</organism>
<gene>
    <name evidence="8" type="primary">cas3</name>
    <name evidence="8" type="ORF">PMG71_12400</name>
</gene>
<feature type="domain" description="Helicase ATP-binding" evidence="6">
    <location>
        <begin position="304"/>
        <end position="503"/>
    </location>
</feature>
<evidence type="ECO:0000256" key="2">
    <source>
        <dbReference type="ARBA" id="ARBA00022801"/>
    </source>
</evidence>
<dbReference type="EMBL" id="JAQOSP010000085">
    <property type="protein sequence ID" value="MDJ1170232.1"/>
    <property type="molecule type" value="Genomic_DNA"/>
</dbReference>
<keyword evidence="4" id="KW-0067">ATP-binding</keyword>
<dbReference type="Proteomes" id="UP001235303">
    <property type="component" value="Unassembled WGS sequence"/>
</dbReference>
<keyword evidence="9" id="KW-1185">Reference proteome</keyword>
<dbReference type="Gene3D" id="3.40.50.300">
    <property type="entry name" value="P-loop containing nucleotide triphosphate hydrolases"/>
    <property type="match status" value="2"/>
</dbReference>
<dbReference type="PROSITE" id="PS51192">
    <property type="entry name" value="HELICASE_ATP_BIND_1"/>
    <property type="match status" value="1"/>
</dbReference>
<dbReference type="InterPro" id="IPR001650">
    <property type="entry name" value="Helicase_C-like"/>
</dbReference>
<dbReference type="Pfam" id="PF00270">
    <property type="entry name" value="DEAD"/>
    <property type="match status" value="1"/>
</dbReference>
<keyword evidence="3" id="KW-0347">Helicase</keyword>
<dbReference type="InterPro" id="IPR054712">
    <property type="entry name" value="Cas3-like_dom"/>
</dbReference>
<dbReference type="InterPro" id="IPR027417">
    <property type="entry name" value="P-loop_NTPase"/>
</dbReference>
<evidence type="ECO:0000313" key="8">
    <source>
        <dbReference type="EMBL" id="MDJ1170232.1"/>
    </source>
</evidence>
<dbReference type="SUPFAM" id="SSF52540">
    <property type="entry name" value="P-loop containing nucleoside triphosphate hydrolases"/>
    <property type="match status" value="1"/>
</dbReference>
<name>A0ABT7ATJ9_9CYAN</name>
<feature type="domain" description="Helicase C-terminal" evidence="7">
    <location>
        <begin position="538"/>
        <end position="696"/>
    </location>
</feature>
<reference evidence="8 9" key="1">
    <citation type="submission" date="2023-01" db="EMBL/GenBank/DDBJ databases">
        <title>Novel diversity within Roseofilum (Cyanobacteria; Desertifilaceae) from marine benthic mats with descriptions of four novel species.</title>
        <authorList>
            <person name="Wang Y."/>
            <person name="Berthold D.E."/>
            <person name="Hu J."/>
            <person name="Lefler F.W."/>
            <person name="Laughinghouse H.D. IV."/>
        </authorList>
    </citation>
    <scope>NUCLEOTIDE SEQUENCE [LARGE SCALE GENOMIC DNA]</scope>
    <source>
        <strain evidence="8 9">BLCC-M154</strain>
    </source>
</reference>
<dbReference type="PROSITE" id="PS51194">
    <property type="entry name" value="HELICASE_CTER"/>
    <property type="match status" value="1"/>
</dbReference>
<dbReference type="InterPro" id="IPR014001">
    <property type="entry name" value="Helicase_ATP-bd"/>
</dbReference>
<keyword evidence="1" id="KW-0547">Nucleotide-binding</keyword>
<dbReference type="RefSeq" id="WP_283753988.1">
    <property type="nucleotide sequence ID" value="NZ_JAQOSP010000085.1"/>
</dbReference>
<dbReference type="InterPro" id="IPR011545">
    <property type="entry name" value="DEAD/DEAH_box_helicase_dom"/>
</dbReference>
<comment type="caution">
    <text evidence="8">The sequence shown here is derived from an EMBL/GenBank/DDBJ whole genome shotgun (WGS) entry which is preliminary data.</text>
</comment>
<evidence type="ECO:0000313" key="9">
    <source>
        <dbReference type="Proteomes" id="UP001235303"/>
    </source>
</evidence>
<dbReference type="SMART" id="SM00487">
    <property type="entry name" value="DEXDc"/>
    <property type="match status" value="1"/>
</dbReference>
<accession>A0ABT7ATJ9</accession>
<evidence type="ECO:0000259" key="7">
    <source>
        <dbReference type="PROSITE" id="PS51194"/>
    </source>
</evidence>
<evidence type="ECO:0000256" key="3">
    <source>
        <dbReference type="ARBA" id="ARBA00022806"/>
    </source>
</evidence>
<keyword evidence="2" id="KW-0378">Hydrolase</keyword>
<dbReference type="PANTHER" id="PTHR47963">
    <property type="entry name" value="DEAD-BOX ATP-DEPENDENT RNA HELICASE 47, MITOCHONDRIAL"/>
    <property type="match status" value="1"/>
</dbReference>
<protein>
    <submittedName>
        <fullName evidence="8">CRISPR-associated helicase Cas3</fullName>
    </submittedName>
</protein>
<proteinExistence type="predicted"/>
<dbReference type="InterPro" id="IPR050547">
    <property type="entry name" value="DEAD_box_RNA_helicases"/>
</dbReference>